<gene>
    <name evidence="2" type="ORF">AVEN_174094_1</name>
</gene>
<feature type="transmembrane region" description="Helical" evidence="1">
    <location>
        <begin position="43"/>
        <end position="76"/>
    </location>
</feature>
<comment type="caution">
    <text evidence="2">The sequence shown here is derived from an EMBL/GenBank/DDBJ whole genome shotgun (WGS) entry which is preliminary data.</text>
</comment>
<feature type="transmembrane region" description="Helical" evidence="1">
    <location>
        <begin position="12"/>
        <end position="31"/>
    </location>
</feature>
<proteinExistence type="predicted"/>
<evidence type="ECO:0000313" key="2">
    <source>
        <dbReference type="EMBL" id="GBL98302.1"/>
    </source>
</evidence>
<evidence type="ECO:0000313" key="3">
    <source>
        <dbReference type="Proteomes" id="UP000499080"/>
    </source>
</evidence>
<dbReference type="Proteomes" id="UP000499080">
    <property type="component" value="Unassembled WGS sequence"/>
</dbReference>
<organism evidence="2 3">
    <name type="scientific">Araneus ventricosus</name>
    <name type="common">Orbweaver spider</name>
    <name type="synonym">Epeira ventricosa</name>
    <dbReference type="NCBI Taxonomy" id="182803"/>
    <lineage>
        <taxon>Eukaryota</taxon>
        <taxon>Metazoa</taxon>
        <taxon>Ecdysozoa</taxon>
        <taxon>Arthropoda</taxon>
        <taxon>Chelicerata</taxon>
        <taxon>Arachnida</taxon>
        <taxon>Araneae</taxon>
        <taxon>Araneomorphae</taxon>
        <taxon>Entelegynae</taxon>
        <taxon>Araneoidea</taxon>
        <taxon>Araneidae</taxon>
        <taxon>Araneus</taxon>
    </lineage>
</organism>
<name>A0A4Y2C1N2_ARAVE</name>
<dbReference type="EMBL" id="BGPR01000138">
    <property type="protein sequence ID" value="GBL98302.1"/>
    <property type="molecule type" value="Genomic_DNA"/>
</dbReference>
<reference evidence="2 3" key="1">
    <citation type="journal article" date="2019" name="Sci. Rep.">
        <title>Orb-weaving spider Araneus ventricosus genome elucidates the spidroin gene catalogue.</title>
        <authorList>
            <person name="Kono N."/>
            <person name="Nakamura H."/>
            <person name="Ohtoshi R."/>
            <person name="Moran D.A.P."/>
            <person name="Shinohara A."/>
            <person name="Yoshida Y."/>
            <person name="Fujiwara M."/>
            <person name="Mori M."/>
            <person name="Tomita M."/>
            <person name="Arakawa K."/>
        </authorList>
    </citation>
    <scope>NUCLEOTIDE SEQUENCE [LARGE SCALE GENOMIC DNA]</scope>
</reference>
<dbReference type="AlphaFoldDB" id="A0A4Y2C1N2"/>
<accession>A0A4Y2C1N2</accession>
<keyword evidence="1" id="KW-0472">Membrane</keyword>
<sequence>MLLENLIQRESITIMIITTIIMIITNIMTIITMSTTTITTITIMITITITIITSITIIITDTTTIMAIIITMDIIIRSKADRKRRLNANKDLQQEHYELSKMFPSISVSY</sequence>
<keyword evidence="1" id="KW-1133">Transmembrane helix</keyword>
<protein>
    <submittedName>
        <fullName evidence="2">Uncharacterized protein</fullName>
    </submittedName>
</protein>
<keyword evidence="1" id="KW-0812">Transmembrane</keyword>
<keyword evidence="3" id="KW-1185">Reference proteome</keyword>
<evidence type="ECO:0000256" key="1">
    <source>
        <dbReference type="SAM" id="Phobius"/>
    </source>
</evidence>